<feature type="transmembrane region" description="Helical" evidence="2">
    <location>
        <begin position="159"/>
        <end position="178"/>
    </location>
</feature>
<keyword evidence="4" id="KW-1185">Reference proteome</keyword>
<evidence type="ECO:0000313" key="3">
    <source>
        <dbReference type="EMBL" id="GIH42294.1"/>
    </source>
</evidence>
<organism evidence="3 4">
    <name type="scientific">Microbispora corallina</name>
    <dbReference type="NCBI Taxonomy" id="83302"/>
    <lineage>
        <taxon>Bacteria</taxon>
        <taxon>Bacillati</taxon>
        <taxon>Actinomycetota</taxon>
        <taxon>Actinomycetes</taxon>
        <taxon>Streptosporangiales</taxon>
        <taxon>Streptosporangiaceae</taxon>
        <taxon>Microbispora</taxon>
    </lineage>
</organism>
<evidence type="ECO:0000313" key="4">
    <source>
        <dbReference type="Proteomes" id="UP000603904"/>
    </source>
</evidence>
<reference evidence="3 4" key="1">
    <citation type="submission" date="2021-01" db="EMBL/GenBank/DDBJ databases">
        <title>Whole genome shotgun sequence of Microbispora corallina NBRC 16416.</title>
        <authorList>
            <person name="Komaki H."/>
            <person name="Tamura T."/>
        </authorList>
    </citation>
    <scope>NUCLEOTIDE SEQUENCE [LARGE SCALE GENOMIC DNA]</scope>
    <source>
        <strain evidence="3 4">NBRC 16416</strain>
    </source>
</reference>
<accession>A0ABQ4G5H5</accession>
<feature type="region of interest" description="Disordered" evidence="1">
    <location>
        <begin position="80"/>
        <end position="150"/>
    </location>
</feature>
<keyword evidence="2" id="KW-0812">Transmembrane</keyword>
<name>A0ABQ4G5H5_9ACTN</name>
<keyword evidence="2" id="KW-0472">Membrane</keyword>
<protein>
    <recommendedName>
        <fullName evidence="5">Gram-positive cocci surface proteins LPxTG domain-containing protein</fullName>
    </recommendedName>
</protein>
<feature type="compositionally biased region" description="Low complexity" evidence="1">
    <location>
        <begin position="100"/>
        <end position="130"/>
    </location>
</feature>
<dbReference type="Proteomes" id="UP000603904">
    <property type="component" value="Unassembled WGS sequence"/>
</dbReference>
<evidence type="ECO:0000256" key="1">
    <source>
        <dbReference type="SAM" id="MobiDB-lite"/>
    </source>
</evidence>
<proteinExistence type="predicted"/>
<feature type="compositionally biased region" description="Low complexity" evidence="1">
    <location>
        <begin position="80"/>
        <end position="90"/>
    </location>
</feature>
<sequence length="193" mass="18766">MTPVASATVSTAVPATATLAPIPDMVITLTPTAVGTVGVVAGDFGLELAPQSGTTTHDLYTCTAPESGSRASVALTIVSSPATSPSATPSDDGTDGADDSPAPTETVTETTTASATTTVTSTVSSTATVTHRATAQISRTPLGGAQTGGGGEIGPDGRVFVLAGAVLMAASATGGLVLRRSGSRTSARGVRHV</sequence>
<keyword evidence="2" id="KW-1133">Transmembrane helix</keyword>
<gene>
    <name evidence="3" type="ORF">Mco01_52940</name>
</gene>
<evidence type="ECO:0000256" key="2">
    <source>
        <dbReference type="SAM" id="Phobius"/>
    </source>
</evidence>
<dbReference type="EMBL" id="BOOC01000030">
    <property type="protein sequence ID" value="GIH42294.1"/>
    <property type="molecule type" value="Genomic_DNA"/>
</dbReference>
<comment type="caution">
    <text evidence="3">The sequence shown here is derived from an EMBL/GenBank/DDBJ whole genome shotgun (WGS) entry which is preliminary data.</text>
</comment>
<evidence type="ECO:0008006" key="5">
    <source>
        <dbReference type="Google" id="ProtNLM"/>
    </source>
</evidence>